<dbReference type="KEGG" id="ahm:TL08_26175"/>
<dbReference type="EMBL" id="CP014859">
    <property type="protein sequence ID" value="AOS66004.1"/>
    <property type="molecule type" value="Genomic_DNA"/>
</dbReference>
<gene>
    <name evidence="1" type="ORF">TL08_26175</name>
</gene>
<accession>A0AAC9HUT0</accession>
<name>A0AAC9HUT0_9PSEU</name>
<dbReference type="AlphaFoldDB" id="A0AAC9HUT0"/>
<organism evidence="1 2">
    <name type="scientific">Actinoalloteichus hymeniacidonis</name>
    <dbReference type="NCBI Taxonomy" id="340345"/>
    <lineage>
        <taxon>Bacteria</taxon>
        <taxon>Bacillati</taxon>
        <taxon>Actinomycetota</taxon>
        <taxon>Actinomycetes</taxon>
        <taxon>Pseudonocardiales</taxon>
        <taxon>Pseudonocardiaceae</taxon>
        <taxon>Actinoalloteichus</taxon>
    </lineage>
</organism>
<protein>
    <submittedName>
        <fullName evidence="1">Uncharacterized protein</fullName>
    </submittedName>
</protein>
<proteinExistence type="predicted"/>
<evidence type="ECO:0000313" key="1">
    <source>
        <dbReference type="EMBL" id="AOS66004.1"/>
    </source>
</evidence>
<reference evidence="2" key="1">
    <citation type="submission" date="2016-03" db="EMBL/GenBank/DDBJ databases">
        <title>Complete genome sequence of the type strain Actinoalloteichus hymeniacidonis DSM 45092.</title>
        <authorList>
            <person name="Schaffert L."/>
            <person name="Albersmeier A."/>
            <person name="Winkler A."/>
            <person name="Kalinowski J."/>
            <person name="Zotchev S."/>
            <person name="Ruckert C."/>
        </authorList>
    </citation>
    <scope>NUCLEOTIDE SEQUENCE [LARGE SCALE GENOMIC DNA]</scope>
    <source>
        <strain evidence="2">HPA177(T) (DSM 45092(T))</strain>
    </source>
</reference>
<evidence type="ECO:0000313" key="2">
    <source>
        <dbReference type="Proteomes" id="UP000095210"/>
    </source>
</evidence>
<dbReference type="Proteomes" id="UP000095210">
    <property type="component" value="Chromosome"/>
</dbReference>
<sequence length="164" mass="16897">MAELCSKITPARGGVMTDEVGVITGDLELCTSCDADGGVQVSVRYQGAGEWYALSSANCTLTAPATVGVGYPAGLDAKETSMAELCSKITPARGGVMTDEVGVITGDLELCTSCDADGGVQVSVRYQGAGEWYALSSANCTLHDARDHEAVHQALVGVLHRPEG</sequence>
<keyword evidence="2" id="KW-1185">Reference proteome</keyword>